<reference evidence="3" key="1">
    <citation type="journal article" date="2020" name="mSystems">
        <title>Genome- and Community-Level Interaction Insights into Carbon Utilization and Element Cycling Functions of Hydrothermarchaeota in Hydrothermal Sediment.</title>
        <authorList>
            <person name="Zhou Z."/>
            <person name="Liu Y."/>
            <person name="Xu W."/>
            <person name="Pan J."/>
            <person name="Luo Z.H."/>
            <person name="Li M."/>
        </authorList>
    </citation>
    <scope>NUCLEOTIDE SEQUENCE [LARGE SCALE GENOMIC DNA]</scope>
    <source>
        <strain evidence="3">HyVt-28</strain>
    </source>
</reference>
<evidence type="ECO:0000256" key="1">
    <source>
        <dbReference type="SAM" id="Coils"/>
    </source>
</evidence>
<organism evidence="3">
    <name type="scientific">candidate division WOR-3 bacterium</name>
    <dbReference type="NCBI Taxonomy" id="2052148"/>
    <lineage>
        <taxon>Bacteria</taxon>
        <taxon>Bacteria division WOR-3</taxon>
    </lineage>
</organism>
<gene>
    <name evidence="3" type="ORF">ENH14_00435</name>
</gene>
<feature type="coiled-coil region" evidence="1">
    <location>
        <begin position="81"/>
        <end position="123"/>
    </location>
</feature>
<comment type="caution">
    <text evidence="3">The sequence shown here is derived from an EMBL/GenBank/DDBJ whole genome shotgun (WGS) entry which is preliminary data.</text>
</comment>
<keyword evidence="2" id="KW-1133">Transmembrane helix</keyword>
<keyword evidence="2" id="KW-0472">Membrane</keyword>
<accession>A0A7V0LTZ5</accession>
<evidence type="ECO:0008006" key="4">
    <source>
        <dbReference type="Google" id="ProtNLM"/>
    </source>
</evidence>
<evidence type="ECO:0000256" key="2">
    <source>
        <dbReference type="SAM" id="Phobius"/>
    </source>
</evidence>
<name>A0A7V0LTZ5_UNCW3</name>
<evidence type="ECO:0000313" key="3">
    <source>
        <dbReference type="EMBL" id="HDL59901.1"/>
    </source>
</evidence>
<proteinExistence type="predicted"/>
<protein>
    <recommendedName>
        <fullName evidence="4">LapA family protein</fullName>
    </recommendedName>
</protein>
<dbReference type="EMBL" id="DRDR01000019">
    <property type="protein sequence ID" value="HDL59901.1"/>
    <property type="molecule type" value="Genomic_DNA"/>
</dbReference>
<dbReference type="AlphaFoldDB" id="A0A7V0LTZ5"/>
<sequence length="130" mass="15152">MTIQWILILIYTIGGAILMIANSTLFFTPVEVNFLFWKANIVIYPLFYLITLFFLVLLGLIGIIKEEQCQKKINKFKAEMYDSQTEELKTLTSKLEAYLTEFMDEIDKRLHTIEQKLGEEEGEEKKSTGE</sequence>
<dbReference type="Proteomes" id="UP000886381">
    <property type="component" value="Unassembled WGS sequence"/>
</dbReference>
<feature type="transmembrane region" description="Helical" evidence="2">
    <location>
        <begin position="7"/>
        <end position="30"/>
    </location>
</feature>
<keyword evidence="2" id="KW-0812">Transmembrane</keyword>
<feature type="transmembrane region" description="Helical" evidence="2">
    <location>
        <begin position="42"/>
        <end position="64"/>
    </location>
</feature>
<keyword evidence="1" id="KW-0175">Coiled coil</keyword>